<evidence type="ECO:0000313" key="6">
    <source>
        <dbReference type="Proteomes" id="UP000593562"/>
    </source>
</evidence>
<dbReference type="Gene3D" id="3.10.110.10">
    <property type="entry name" value="Ubiquitin Conjugating Enzyme"/>
    <property type="match status" value="1"/>
</dbReference>
<protein>
    <recommendedName>
        <fullName evidence="7">E3 ubiquitin-protein ligase RNF25</fullName>
    </recommendedName>
</protein>
<reference evidence="5 6" key="1">
    <citation type="journal article" date="2020" name="Nat. Commun.">
        <title>Genome of Tripterygium wilfordii and identification of cytochrome P450 involved in triptolide biosynthesis.</title>
        <authorList>
            <person name="Tu L."/>
            <person name="Su P."/>
            <person name="Zhang Z."/>
            <person name="Gao L."/>
            <person name="Wang J."/>
            <person name="Hu T."/>
            <person name="Zhou J."/>
            <person name="Zhang Y."/>
            <person name="Zhao Y."/>
            <person name="Liu Y."/>
            <person name="Song Y."/>
            <person name="Tong Y."/>
            <person name="Lu Y."/>
            <person name="Yang J."/>
            <person name="Xu C."/>
            <person name="Jia M."/>
            <person name="Peters R.J."/>
            <person name="Huang L."/>
            <person name="Gao W."/>
        </authorList>
    </citation>
    <scope>NUCLEOTIDE SEQUENCE [LARGE SCALE GENOMIC DNA]</scope>
    <source>
        <strain evidence="6">cv. XIE 37</strain>
        <tissue evidence="5">Leaf</tissue>
    </source>
</reference>
<dbReference type="CDD" id="cd23818">
    <property type="entry name" value="RWD_RNF25"/>
    <property type="match status" value="1"/>
</dbReference>
<dbReference type="InParanoid" id="A0A7J7CCZ8"/>
<dbReference type="SMART" id="SM00184">
    <property type="entry name" value="RING"/>
    <property type="match status" value="1"/>
</dbReference>
<organism evidence="5 6">
    <name type="scientific">Tripterygium wilfordii</name>
    <name type="common">Thunder God vine</name>
    <dbReference type="NCBI Taxonomy" id="458696"/>
    <lineage>
        <taxon>Eukaryota</taxon>
        <taxon>Viridiplantae</taxon>
        <taxon>Streptophyta</taxon>
        <taxon>Embryophyta</taxon>
        <taxon>Tracheophyta</taxon>
        <taxon>Spermatophyta</taxon>
        <taxon>Magnoliopsida</taxon>
        <taxon>eudicotyledons</taxon>
        <taxon>Gunneridae</taxon>
        <taxon>Pentapetalae</taxon>
        <taxon>rosids</taxon>
        <taxon>fabids</taxon>
        <taxon>Celastrales</taxon>
        <taxon>Celastraceae</taxon>
        <taxon>Tripterygium</taxon>
    </lineage>
</organism>
<feature type="compositionally biased region" description="Polar residues" evidence="2">
    <location>
        <begin position="412"/>
        <end position="424"/>
    </location>
</feature>
<feature type="compositionally biased region" description="Polar residues" evidence="2">
    <location>
        <begin position="266"/>
        <end position="296"/>
    </location>
</feature>
<dbReference type="Proteomes" id="UP000593562">
    <property type="component" value="Unassembled WGS sequence"/>
</dbReference>
<keyword evidence="1" id="KW-0479">Metal-binding</keyword>
<name>A0A7J7CCZ8_TRIWF</name>
<dbReference type="GO" id="GO:0005634">
    <property type="term" value="C:nucleus"/>
    <property type="evidence" value="ECO:0007669"/>
    <property type="project" value="TreeGrafter"/>
</dbReference>
<feature type="compositionally biased region" description="Polar residues" evidence="2">
    <location>
        <begin position="431"/>
        <end position="456"/>
    </location>
</feature>
<keyword evidence="1" id="KW-0863">Zinc-finger</keyword>
<dbReference type="InterPro" id="IPR006575">
    <property type="entry name" value="RWD_dom"/>
</dbReference>
<evidence type="ECO:0000256" key="1">
    <source>
        <dbReference type="PROSITE-ProRule" id="PRU00175"/>
    </source>
</evidence>
<keyword evidence="6" id="KW-1185">Reference proteome</keyword>
<evidence type="ECO:0000259" key="4">
    <source>
        <dbReference type="PROSITE" id="PS50908"/>
    </source>
</evidence>
<dbReference type="PROSITE" id="PS50908">
    <property type="entry name" value="RWD"/>
    <property type="match status" value="1"/>
</dbReference>
<keyword evidence="1" id="KW-0862">Zinc</keyword>
<dbReference type="SMART" id="SM00591">
    <property type="entry name" value="RWD"/>
    <property type="match status" value="1"/>
</dbReference>
<dbReference type="FunFam" id="3.30.40.10:FF:000914">
    <property type="entry name" value="RWD domain-containing protein"/>
    <property type="match status" value="1"/>
</dbReference>
<dbReference type="InterPro" id="IPR001841">
    <property type="entry name" value="Znf_RING"/>
</dbReference>
<feature type="compositionally biased region" description="Low complexity" evidence="2">
    <location>
        <begin position="332"/>
        <end position="341"/>
    </location>
</feature>
<feature type="domain" description="RWD" evidence="4">
    <location>
        <begin position="3"/>
        <end position="96"/>
    </location>
</feature>
<evidence type="ECO:0000313" key="5">
    <source>
        <dbReference type="EMBL" id="KAF5731606.1"/>
    </source>
</evidence>
<dbReference type="GO" id="GO:0061630">
    <property type="term" value="F:ubiquitin protein ligase activity"/>
    <property type="evidence" value="ECO:0007669"/>
    <property type="project" value="InterPro"/>
</dbReference>
<feature type="compositionally biased region" description="Basic and acidic residues" evidence="2">
    <location>
        <begin position="458"/>
        <end position="467"/>
    </location>
</feature>
<dbReference type="InterPro" id="IPR013083">
    <property type="entry name" value="Znf_RING/FYVE/PHD"/>
</dbReference>
<evidence type="ECO:0000259" key="3">
    <source>
        <dbReference type="PROSITE" id="PS50089"/>
    </source>
</evidence>
<dbReference type="GO" id="GO:0008270">
    <property type="term" value="F:zinc ion binding"/>
    <property type="evidence" value="ECO:0007669"/>
    <property type="project" value="UniProtKB-KW"/>
</dbReference>
<proteinExistence type="predicted"/>
<feature type="compositionally biased region" description="Polar residues" evidence="2">
    <location>
        <begin position="349"/>
        <end position="359"/>
    </location>
</feature>
<dbReference type="SUPFAM" id="SSF57850">
    <property type="entry name" value="RING/U-box"/>
    <property type="match status" value="1"/>
</dbReference>
<accession>A0A7J7CCZ8</accession>
<dbReference type="PANTHER" id="PTHR13198">
    <property type="entry name" value="RING FINGER PROTEIN 25"/>
    <property type="match status" value="1"/>
</dbReference>
<dbReference type="InterPro" id="IPR039133">
    <property type="entry name" value="RNF25"/>
</dbReference>
<dbReference type="Pfam" id="PF05773">
    <property type="entry name" value="RWD"/>
    <property type="match status" value="1"/>
</dbReference>
<dbReference type="AlphaFoldDB" id="A0A7J7CCZ8"/>
<dbReference type="PANTHER" id="PTHR13198:SF4">
    <property type="entry name" value="E3 UBIQUITIN-PROTEIN LIGASE RNF25"/>
    <property type="match status" value="1"/>
</dbReference>
<feature type="domain" description="RING-type" evidence="3">
    <location>
        <begin position="103"/>
        <end position="187"/>
    </location>
</feature>
<comment type="caution">
    <text evidence="5">The sequence shown here is derived from an EMBL/GenBank/DDBJ whole genome shotgun (WGS) entry which is preliminary data.</text>
</comment>
<dbReference type="EMBL" id="JAAARO010000018">
    <property type="protein sequence ID" value="KAF5731606.1"/>
    <property type="molecule type" value="Genomic_DNA"/>
</dbReference>
<evidence type="ECO:0000256" key="2">
    <source>
        <dbReference type="SAM" id="MobiDB-lite"/>
    </source>
</evidence>
<dbReference type="GO" id="GO:0016567">
    <property type="term" value="P:protein ubiquitination"/>
    <property type="evidence" value="ECO:0007669"/>
    <property type="project" value="TreeGrafter"/>
</dbReference>
<evidence type="ECO:0008006" key="7">
    <source>
        <dbReference type="Google" id="ProtNLM"/>
    </source>
</evidence>
<dbReference type="InterPro" id="IPR016135">
    <property type="entry name" value="UBQ-conjugating_enzyme/RWD"/>
</dbReference>
<feature type="region of interest" description="Disordered" evidence="2">
    <location>
        <begin position="266"/>
        <end position="467"/>
    </location>
</feature>
<dbReference type="SUPFAM" id="SSF54495">
    <property type="entry name" value="UBC-like"/>
    <property type="match status" value="1"/>
</dbReference>
<dbReference type="PROSITE" id="PS50089">
    <property type="entry name" value="ZF_RING_2"/>
    <property type="match status" value="1"/>
</dbReference>
<sequence length="467" mass="51874">MLIELEAVQAVYGDDFVVLDSFPPHLHLHLKPRTADISSQQYPEEPPCISLIESKGLDELRQSHLISSIQDKAIELSSCSMLVTLCEAAVEKLTAMNHPDGDCPLCLCPLVSEDEQCVTLPFMKLMSCFHCFHSECIIRWWKWLRTEKETDPNYSHGTTLRPMRDGDHQNDVHEVKEESMGNCPVCRKVFHAKDFEHVLHLVGTHSSQLSSDRDEVSDNEVLDATSENIRRQKFEAILKLQQENSGLIEPKRDLVVLPGMFLPQPVSTDSQTLKEATEQQQPDPTVSTEPNSNGSSYKPGHRGRQRSGQTSRHSRTSRGEANGLRQRDPTVSSGSSSSGSSYRPGHRGNLSSGPTSTHPRTSRGEATGLQQRDPTVSSGPSSSGSPYRPGHRGNQSSEHTSTHPRTWRGDASGTQQRDPTSEPNASRLFNRPSNQGQRNSGRRNQGVPSEGKQTVQWVRKENGPPNQ</sequence>
<gene>
    <name evidence="5" type="ORF">HS088_TW18G00287</name>
</gene>
<dbReference type="FunCoup" id="A0A7J7CCZ8">
    <property type="interactions" value="2823"/>
</dbReference>
<feature type="compositionally biased region" description="Low complexity" evidence="2">
    <location>
        <begin position="377"/>
        <end position="386"/>
    </location>
</feature>
<dbReference type="Gene3D" id="3.30.40.10">
    <property type="entry name" value="Zinc/RING finger domain, C3HC4 (zinc finger)"/>
    <property type="match status" value="1"/>
</dbReference>